<protein>
    <submittedName>
        <fullName evidence="2">Uncharacterized protein</fullName>
    </submittedName>
</protein>
<name>A0ABQ9GXX8_9NEOP</name>
<gene>
    <name evidence="2" type="ORF">PR048_021351</name>
</gene>
<feature type="signal peptide" evidence="1">
    <location>
        <begin position="1"/>
        <end position="17"/>
    </location>
</feature>
<keyword evidence="3" id="KW-1185">Reference proteome</keyword>
<dbReference type="CDD" id="cd00037">
    <property type="entry name" value="CLECT"/>
    <property type="match status" value="1"/>
</dbReference>
<dbReference type="SUPFAM" id="SSF56436">
    <property type="entry name" value="C-type lectin-like"/>
    <property type="match status" value="1"/>
</dbReference>
<dbReference type="Gene3D" id="3.10.100.10">
    <property type="entry name" value="Mannose-Binding Protein A, subunit A"/>
    <property type="match status" value="1"/>
</dbReference>
<accession>A0ABQ9GXX8</accession>
<dbReference type="EMBL" id="JARBHB010000008">
    <property type="protein sequence ID" value="KAJ8876902.1"/>
    <property type="molecule type" value="Genomic_DNA"/>
</dbReference>
<comment type="caution">
    <text evidence="2">The sequence shown here is derived from an EMBL/GenBank/DDBJ whole genome shotgun (WGS) entry which is preliminary data.</text>
</comment>
<sequence length="118" mass="13604">MKLEVLVLVALCGGALTHVGFEWFPGVGYYKMHHKHRSWNDAKDICEKEDSHLVIINSEQEFLTVKDFMERYGEPGMLSHAGFHDQFDDGHFVDLLGEYKLLSYPVLYRTFFGESLAC</sequence>
<evidence type="ECO:0000256" key="1">
    <source>
        <dbReference type="SAM" id="SignalP"/>
    </source>
</evidence>
<dbReference type="InterPro" id="IPR016186">
    <property type="entry name" value="C-type_lectin-like/link_sf"/>
</dbReference>
<evidence type="ECO:0000313" key="3">
    <source>
        <dbReference type="Proteomes" id="UP001159363"/>
    </source>
</evidence>
<feature type="chain" id="PRO_5046385204" evidence="1">
    <location>
        <begin position="18"/>
        <end position="118"/>
    </location>
</feature>
<reference evidence="2 3" key="1">
    <citation type="submission" date="2023-02" db="EMBL/GenBank/DDBJ databases">
        <title>LHISI_Scaffold_Assembly.</title>
        <authorList>
            <person name="Stuart O.P."/>
            <person name="Cleave R."/>
            <person name="Magrath M.J.L."/>
            <person name="Mikheyev A.S."/>
        </authorList>
    </citation>
    <scope>NUCLEOTIDE SEQUENCE [LARGE SCALE GENOMIC DNA]</scope>
    <source>
        <strain evidence="2">Daus_M_001</strain>
        <tissue evidence="2">Leg muscle</tissue>
    </source>
</reference>
<proteinExistence type="predicted"/>
<evidence type="ECO:0000313" key="2">
    <source>
        <dbReference type="EMBL" id="KAJ8876902.1"/>
    </source>
</evidence>
<dbReference type="Proteomes" id="UP001159363">
    <property type="component" value="Chromosome 7"/>
</dbReference>
<organism evidence="2 3">
    <name type="scientific">Dryococelus australis</name>
    <dbReference type="NCBI Taxonomy" id="614101"/>
    <lineage>
        <taxon>Eukaryota</taxon>
        <taxon>Metazoa</taxon>
        <taxon>Ecdysozoa</taxon>
        <taxon>Arthropoda</taxon>
        <taxon>Hexapoda</taxon>
        <taxon>Insecta</taxon>
        <taxon>Pterygota</taxon>
        <taxon>Neoptera</taxon>
        <taxon>Polyneoptera</taxon>
        <taxon>Phasmatodea</taxon>
        <taxon>Verophasmatodea</taxon>
        <taxon>Anareolatae</taxon>
        <taxon>Phasmatidae</taxon>
        <taxon>Eurycanthinae</taxon>
        <taxon>Dryococelus</taxon>
    </lineage>
</organism>
<keyword evidence="1" id="KW-0732">Signal</keyword>
<dbReference type="InterPro" id="IPR016187">
    <property type="entry name" value="CTDL_fold"/>
</dbReference>